<reference evidence="3 4" key="1">
    <citation type="journal article" date="2015" name="Nature">
        <title>rRNA introns, odd ribosomes, and small enigmatic genomes across a large radiation of phyla.</title>
        <authorList>
            <person name="Brown C.T."/>
            <person name="Hug L.A."/>
            <person name="Thomas B.C."/>
            <person name="Sharon I."/>
            <person name="Castelle C.J."/>
            <person name="Singh A."/>
            <person name="Wilkins M.J."/>
            <person name="Williams K.H."/>
            <person name="Banfield J.F."/>
        </authorList>
    </citation>
    <scope>NUCLEOTIDE SEQUENCE [LARGE SCALE GENOMIC DNA]</scope>
</reference>
<evidence type="ECO:0000256" key="1">
    <source>
        <dbReference type="SAM" id="MobiDB-lite"/>
    </source>
</evidence>
<dbReference type="Proteomes" id="UP000033858">
    <property type="component" value="Unassembled WGS sequence"/>
</dbReference>
<keyword evidence="2" id="KW-0472">Membrane</keyword>
<sequence>KRLSDGGYKSYLGVFSTKKPPRIYYNLISQISLTVFLLLFLIVLIDFDDAENSSNHDHPKGDPRIVGLEGRQQ</sequence>
<protein>
    <submittedName>
        <fullName evidence="3">Uncharacterized protein</fullName>
    </submittedName>
</protein>
<dbReference type="EMBL" id="LCAE01000006">
    <property type="protein sequence ID" value="KKR87299.1"/>
    <property type="molecule type" value="Genomic_DNA"/>
</dbReference>
<organism evidence="3 4">
    <name type="scientific">Candidatus Woesebacteria bacterium GW2011_GWB1_41_10</name>
    <dbReference type="NCBI Taxonomy" id="1618577"/>
    <lineage>
        <taxon>Bacteria</taxon>
        <taxon>Candidatus Woeseibacteriota</taxon>
    </lineage>
</organism>
<feature type="non-terminal residue" evidence="3">
    <location>
        <position position="1"/>
    </location>
</feature>
<evidence type="ECO:0000313" key="4">
    <source>
        <dbReference type="Proteomes" id="UP000033858"/>
    </source>
</evidence>
<comment type="caution">
    <text evidence="3">The sequence shown here is derived from an EMBL/GenBank/DDBJ whole genome shotgun (WGS) entry which is preliminary data.</text>
</comment>
<keyword evidence="2" id="KW-1133">Transmembrane helix</keyword>
<accession>A0A0G0UEE1</accession>
<evidence type="ECO:0000313" key="3">
    <source>
        <dbReference type="EMBL" id="KKR87299.1"/>
    </source>
</evidence>
<feature type="transmembrane region" description="Helical" evidence="2">
    <location>
        <begin position="23"/>
        <end position="45"/>
    </location>
</feature>
<feature type="compositionally biased region" description="Basic and acidic residues" evidence="1">
    <location>
        <begin position="54"/>
        <end position="63"/>
    </location>
</feature>
<evidence type="ECO:0000256" key="2">
    <source>
        <dbReference type="SAM" id="Phobius"/>
    </source>
</evidence>
<keyword evidence="2" id="KW-0812">Transmembrane</keyword>
<gene>
    <name evidence="3" type="ORF">UU32_C0006G0001</name>
</gene>
<name>A0A0G0UEE1_9BACT</name>
<proteinExistence type="predicted"/>
<feature type="region of interest" description="Disordered" evidence="1">
    <location>
        <begin position="50"/>
        <end position="73"/>
    </location>
</feature>
<dbReference type="AlphaFoldDB" id="A0A0G0UEE1"/>